<evidence type="ECO:0000256" key="2">
    <source>
        <dbReference type="ARBA" id="ARBA00022481"/>
    </source>
</evidence>
<organism evidence="5 6">
    <name type="scientific">Microbulbifer flavimaris</name>
    <dbReference type="NCBI Taxonomy" id="1781068"/>
    <lineage>
        <taxon>Bacteria</taxon>
        <taxon>Pseudomonadati</taxon>
        <taxon>Pseudomonadota</taxon>
        <taxon>Gammaproteobacteria</taxon>
        <taxon>Cellvibrionales</taxon>
        <taxon>Microbulbiferaceae</taxon>
        <taxon>Microbulbifer</taxon>
    </lineage>
</organism>
<keyword evidence="4" id="KW-1133">Transmembrane helix</keyword>
<evidence type="ECO:0000256" key="1">
    <source>
        <dbReference type="ARBA" id="ARBA00005233"/>
    </source>
</evidence>
<dbReference type="Pfam" id="PF07963">
    <property type="entry name" value="N_methyl"/>
    <property type="match status" value="1"/>
</dbReference>
<dbReference type="EMBL" id="LRFG02000001">
    <property type="protein sequence ID" value="PCO07059.1"/>
    <property type="molecule type" value="Genomic_DNA"/>
</dbReference>
<evidence type="ECO:0000313" key="6">
    <source>
        <dbReference type="Proteomes" id="UP000218427"/>
    </source>
</evidence>
<dbReference type="RefSeq" id="WP_067079522.1">
    <property type="nucleotide sequence ID" value="NZ_LRFG02000001.1"/>
</dbReference>
<dbReference type="InterPro" id="IPR012902">
    <property type="entry name" value="N_methyl_site"/>
</dbReference>
<keyword evidence="3" id="KW-0281">Fimbrium</keyword>
<evidence type="ECO:0000256" key="3">
    <source>
        <dbReference type="RuleBase" id="RU000389"/>
    </source>
</evidence>
<evidence type="ECO:0000256" key="4">
    <source>
        <dbReference type="SAM" id="Phobius"/>
    </source>
</evidence>
<dbReference type="Pfam" id="PF00114">
    <property type="entry name" value="Pilin"/>
    <property type="match status" value="1"/>
</dbReference>
<dbReference type="PROSITE" id="PS00409">
    <property type="entry name" value="PROKAR_NTER_METHYL"/>
    <property type="match status" value="1"/>
</dbReference>
<keyword evidence="6" id="KW-1185">Reference proteome</keyword>
<evidence type="ECO:0000313" key="5">
    <source>
        <dbReference type="EMBL" id="PCO07059.1"/>
    </source>
</evidence>
<keyword evidence="4" id="KW-0812">Transmembrane</keyword>
<comment type="similarity">
    <text evidence="1 3">Belongs to the N-Me-Phe pilin family.</text>
</comment>
<name>A0ABX4I3R7_9GAMM</name>
<keyword evidence="4" id="KW-0472">Membrane</keyword>
<evidence type="ECO:0008006" key="7">
    <source>
        <dbReference type="Google" id="ProtNLM"/>
    </source>
</evidence>
<dbReference type="Proteomes" id="UP000218427">
    <property type="component" value="Unassembled WGS sequence"/>
</dbReference>
<protein>
    <recommendedName>
        <fullName evidence="7">Pilin</fullName>
    </recommendedName>
</protein>
<gene>
    <name evidence="5" type="ORF">AWR36_000055</name>
</gene>
<dbReference type="Gene3D" id="3.30.700.10">
    <property type="entry name" value="Glycoprotein, Type 4 Pilin"/>
    <property type="match status" value="1"/>
</dbReference>
<proteinExistence type="inferred from homology"/>
<feature type="transmembrane region" description="Helical" evidence="4">
    <location>
        <begin position="6"/>
        <end position="30"/>
    </location>
</feature>
<accession>A0ABX4I3R7</accession>
<dbReference type="NCBIfam" id="TIGR02532">
    <property type="entry name" value="IV_pilin_GFxxxE"/>
    <property type="match status" value="1"/>
</dbReference>
<dbReference type="InterPro" id="IPR045584">
    <property type="entry name" value="Pilin-like"/>
</dbReference>
<sequence length="155" mass="16313">MNAYRGYTLIELMIVVAIVGILAAVALPVYSDYAKRSKMSEVLAFSAKAKSAVVESFQSAGILPADNNAAGLYALATDTTSKFVESLSVADGVITVEIQNSGDADLNLESVVLSPMERDGVTPVAPGYSGVIVWVCQVSDISIAEYFPPNCRSAL</sequence>
<comment type="caution">
    <text evidence="5">The sequence shown here is derived from an EMBL/GenBank/DDBJ whole genome shotgun (WGS) entry which is preliminary data.</text>
</comment>
<reference evidence="5" key="1">
    <citation type="submission" date="2017-08" db="EMBL/GenBank/DDBJ databases">
        <title>Microbulbifer marisrubri sp. nov., a halophilic alphaproteobacterium isolated from marine sediment of the Yellow Sea, China.</title>
        <authorList>
            <person name="Zhang G."/>
            <person name="Xiong Q."/>
        </authorList>
    </citation>
    <scope>NUCLEOTIDE SEQUENCE [LARGE SCALE GENOMIC DNA]</scope>
    <source>
        <strain evidence="5">WRN-8</strain>
    </source>
</reference>
<dbReference type="InterPro" id="IPR001082">
    <property type="entry name" value="Pilin"/>
</dbReference>
<keyword evidence="2" id="KW-0488">Methylation</keyword>
<dbReference type="SUPFAM" id="SSF54523">
    <property type="entry name" value="Pili subunits"/>
    <property type="match status" value="1"/>
</dbReference>